<name>A0ABN6F830_9BACT</name>
<dbReference type="Pfam" id="PF00520">
    <property type="entry name" value="Ion_trans"/>
    <property type="match status" value="1"/>
</dbReference>
<dbReference type="PANTHER" id="PTHR10027">
    <property type="entry name" value="CALCIUM-ACTIVATED POTASSIUM CHANNEL ALPHA CHAIN"/>
    <property type="match status" value="1"/>
</dbReference>
<evidence type="ECO:0000256" key="4">
    <source>
        <dbReference type="ARBA" id="ARBA00022692"/>
    </source>
</evidence>
<keyword evidence="7 12" id="KW-1133">Transmembrane helix</keyword>
<sequence>MNRPIGSPQVRSSALATTLELFIVACIFFSLALIPLEILLPEQHRLFWRLELMFTAIFAVEYVVRWALAEKRLVYPFTRYAVIDLLAIAPTLLMVLAEHFTLFSVARSVRLLRVVRFLRLLRLLKFIRYGYLLYRFVLHFRIRFSTLREQIQANQLEKIFLYAFLTWVIGANSLYLTEAHFSVGEEGAYTGYWKSYWHIIIVLFSGIEDKEPLSLPGRIEVTILLIMGICFAGVITGEIVSILVRKIQRLGKITLKPRESRLEHHIIILGHNKHFKNIVRHVHAAMGGRHYILVVSRNADSLEKEDEEVYKRVMALKGNPLDPAILERMDLDSASRVIVLSSSMRMEDNPRDIDNRSLLKVIAVYGRNSTVPMVAELQTEEALAAAGVLDGVEFLVSRHFGERLASQAVLNPGVTTIYDSLMTFSDDSSEFYTVPVPSCLVGKTFRDAQLHFLDDDDEAIIPVGIDRSDEACPNTRFTLCPQAGQAGLSSGEMVFREGDFLVVIAYEKPRFVAVSREALWRGRELCRN</sequence>
<evidence type="ECO:0000259" key="13">
    <source>
        <dbReference type="Pfam" id="PF00520"/>
    </source>
</evidence>
<evidence type="ECO:0000256" key="8">
    <source>
        <dbReference type="ARBA" id="ARBA00023065"/>
    </source>
</evidence>
<evidence type="ECO:0000256" key="1">
    <source>
        <dbReference type="ARBA" id="ARBA00004141"/>
    </source>
</evidence>
<keyword evidence="5" id="KW-0631">Potassium channel</keyword>
<gene>
    <name evidence="15" type="ORF">DSLASN_38930</name>
</gene>
<reference evidence="15 16" key="1">
    <citation type="submission" date="2021-02" db="EMBL/GenBank/DDBJ databases">
        <title>Complete genome of Desulfoluna sp. strain ASN36.</title>
        <authorList>
            <person name="Takahashi A."/>
            <person name="Kojima H."/>
            <person name="Fukui M."/>
        </authorList>
    </citation>
    <scope>NUCLEOTIDE SEQUENCE [LARGE SCALE GENOMIC DNA]</scope>
    <source>
        <strain evidence="15 16">ASN36</strain>
    </source>
</reference>
<evidence type="ECO:0000256" key="3">
    <source>
        <dbReference type="ARBA" id="ARBA00022538"/>
    </source>
</evidence>
<dbReference type="Gene3D" id="1.20.120.350">
    <property type="entry name" value="Voltage-gated potassium channels. Chain C"/>
    <property type="match status" value="1"/>
</dbReference>
<dbReference type="Proteomes" id="UP001320148">
    <property type="component" value="Chromosome"/>
</dbReference>
<dbReference type="InterPro" id="IPR005821">
    <property type="entry name" value="Ion_trans_dom"/>
</dbReference>
<evidence type="ECO:0000313" key="15">
    <source>
        <dbReference type="EMBL" id="BCS98261.1"/>
    </source>
</evidence>
<dbReference type="EMBL" id="AP024488">
    <property type="protein sequence ID" value="BCS98261.1"/>
    <property type="molecule type" value="Genomic_DNA"/>
</dbReference>
<organism evidence="15 16">
    <name type="scientific">Desulfoluna limicola</name>
    <dbReference type="NCBI Taxonomy" id="2810562"/>
    <lineage>
        <taxon>Bacteria</taxon>
        <taxon>Pseudomonadati</taxon>
        <taxon>Thermodesulfobacteriota</taxon>
        <taxon>Desulfobacteria</taxon>
        <taxon>Desulfobacterales</taxon>
        <taxon>Desulfolunaceae</taxon>
        <taxon>Desulfoluna</taxon>
    </lineage>
</organism>
<dbReference type="InterPro" id="IPR027359">
    <property type="entry name" value="Volt_channel_dom_sf"/>
</dbReference>
<feature type="domain" description="RCK N-terminal" evidence="14">
    <location>
        <begin position="262"/>
        <end position="374"/>
    </location>
</feature>
<dbReference type="SUPFAM" id="SSF81324">
    <property type="entry name" value="Voltage-gated potassium channels"/>
    <property type="match status" value="1"/>
</dbReference>
<keyword evidence="6" id="KW-0630">Potassium</keyword>
<feature type="transmembrane region" description="Helical" evidence="12">
    <location>
        <begin position="46"/>
        <end position="68"/>
    </location>
</feature>
<dbReference type="Gene3D" id="3.40.50.720">
    <property type="entry name" value="NAD(P)-binding Rossmann-like Domain"/>
    <property type="match status" value="1"/>
</dbReference>
<evidence type="ECO:0000256" key="6">
    <source>
        <dbReference type="ARBA" id="ARBA00022958"/>
    </source>
</evidence>
<proteinExistence type="predicted"/>
<evidence type="ECO:0000256" key="5">
    <source>
        <dbReference type="ARBA" id="ARBA00022826"/>
    </source>
</evidence>
<feature type="transmembrane region" description="Helical" evidence="12">
    <location>
        <begin position="117"/>
        <end position="138"/>
    </location>
</feature>
<feature type="transmembrane region" description="Helical" evidence="12">
    <location>
        <begin position="21"/>
        <end position="40"/>
    </location>
</feature>
<keyword evidence="8" id="KW-0406">Ion transport</keyword>
<dbReference type="InterPro" id="IPR003148">
    <property type="entry name" value="RCK_N"/>
</dbReference>
<feature type="transmembrane region" description="Helical" evidence="12">
    <location>
        <begin position="80"/>
        <end position="97"/>
    </location>
</feature>
<protein>
    <recommendedName>
        <fullName evidence="11">BK channel</fullName>
    </recommendedName>
</protein>
<dbReference type="RefSeq" id="WP_236889667.1">
    <property type="nucleotide sequence ID" value="NZ_AP024488.1"/>
</dbReference>
<feature type="transmembrane region" description="Helical" evidence="12">
    <location>
        <begin position="221"/>
        <end position="244"/>
    </location>
</feature>
<keyword evidence="3" id="KW-0633">Potassium transport</keyword>
<evidence type="ECO:0000256" key="2">
    <source>
        <dbReference type="ARBA" id="ARBA00022448"/>
    </source>
</evidence>
<evidence type="ECO:0000256" key="12">
    <source>
        <dbReference type="SAM" id="Phobius"/>
    </source>
</evidence>
<dbReference type="InterPro" id="IPR036291">
    <property type="entry name" value="NAD(P)-bd_dom_sf"/>
</dbReference>
<evidence type="ECO:0000256" key="9">
    <source>
        <dbReference type="ARBA" id="ARBA00023136"/>
    </source>
</evidence>
<keyword evidence="16" id="KW-1185">Reference proteome</keyword>
<accession>A0ABN6F830</accession>
<feature type="transmembrane region" description="Helical" evidence="12">
    <location>
        <begin position="159"/>
        <end position="176"/>
    </location>
</feature>
<dbReference type="PANTHER" id="PTHR10027:SF10">
    <property type="entry name" value="SLOWPOKE 2, ISOFORM D"/>
    <property type="match status" value="1"/>
</dbReference>
<evidence type="ECO:0000259" key="14">
    <source>
        <dbReference type="Pfam" id="PF22614"/>
    </source>
</evidence>
<dbReference type="InterPro" id="IPR047871">
    <property type="entry name" value="K_chnl_Slo-like"/>
</dbReference>
<keyword evidence="4 12" id="KW-0812">Transmembrane</keyword>
<keyword evidence="10" id="KW-0407">Ion channel</keyword>
<dbReference type="Pfam" id="PF22614">
    <property type="entry name" value="Slo-like_RCK"/>
    <property type="match status" value="1"/>
</dbReference>
<evidence type="ECO:0000256" key="7">
    <source>
        <dbReference type="ARBA" id="ARBA00022989"/>
    </source>
</evidence>
<dbReference type="Gene3D" id="1.10.287.70">
    <property type="match status" value="1"/>
</dbReference>
<dbReference type="SUPFAM" id="SSF51735">
    <property type="entry name" value="NAD(P)-binding Rossmann-fold domains"/>
    <property type="match status" value="1"/>
</dbReference>
<keyword evidence="2" id="KW-0813">Transport</keyword>
<evidence type="ECO:0000256" key="10">
    <source>
        <dbReference type="ARBA" id="ARBA00023303"/>
    </source>
</evidence>
<comment type="subcellular location">
    <subcellularLocation>
        <location evidence="1">Membrane</location>
        <topology evidence="1">Multi-pass membrane protein</topology>
    </subcellularLocation>
</comment>
<evidence type="ECO:0000313" key="16">
    <source>
        <dbReference type="Proteomes" id="UP001320148"/>
    </source>
</evidence>
<feature type="domain" description="Ion transport" evidence="13">
    <location>
        <begin position="18"/>
        <end position="135"/>
    </location>
</feature>
<evidence type="ECO:0000256" key="11">
    <source>
        <dbReference type="ARBA" id="ARBA00029579"/>
    </source>
</evidence>
<keyword evidence="9 12" id="KW-0472">Membrane</keyword>